<keyword evidence="4" id="KW-0408">Iron</keyword>
<dbReference type="InterPro" id="IPR006058">
    <property type="entry name" value="2Fe2S_fd_BS"/>
</dbReference>
<dbReference type="PROSITE" id="PS00197">
    <property type="entry name" value="2FE2S_FER_1"/>
    <property type="match status" value="1"/>
</dbReference>
<dbReference type="InterPro" id="IPR008333">
    <property type="entry name" value="Cbr1-like_FAD-bd_dom"/>
</dbReference>
<dbReference type="PANTHER" id="PTHR43644:SF1">
    <property type="entry name" value="NAD(P)H-FLAVIN REDUCTASE"/>
    <property type="match status" value="1"/>
</dbReference>
<proteinExistence type="predicted"/>
<dbReference type="PROSITE" id="PS51384">
    <property type="entry name" value="FAD_FR"/>
    <property type="match status" value="1"/>
</dbReference>
<keyword evidence="3" id="KW-0274">FAD</keyword>
<keyword evidence="8" id="KW-1185">Reference proteome</keyword>
<evidence type="ECO:0000256" key="3">
    <source>
        <dbReference type="ARBA" id="ARBA00022827"/>
    </source>
</evidence>
<reference evidence="7" key="1">
    <citation type="submission" date="2022-07" db="EMBL/GenBank/DDBJ databases">
        <title>Arcobacter roscoffensis sp. nov., a marine bacterium isolated from coastal seawater collected from Roscoff, France.</title>
        <authorList>
            <person name="Pascual J."/>
            <person name="Lepeaux C."/>
            <person name="Methner A."/>
            <person name="Overmann J."/>
        </authorList>
    </citation>
    <scope>NUCLEOTIDE SEQUENCE</scope>
    <source>
        <strain evidence="7">ARW1-2F2</strain>
    </source>
</reference>
<dbReference type="SUPFAM" id="SSF52343">
    <property type="entry name" value="Ferredoxin reductase-like, C-terminal NADP-linked domain"/>
    <property type="match status" value="1"/>
</dbReference>
<dbReference type="SUPFAM" id="SSF54292">
    <property type="entry name" value="2Fe-2S ferredoxin-like"/>
    <property type="match status" value="1"/>
</dbReference>
<dbReference type="PRINTS" id="PR00410">
    <property type="entry name" value="PHEHYDRXLASE"/>
</dbReference>
<dbReference type="Gene3D" id="3.10.20.30">
    <property type="match status" value="1"/>
</dbReference>
<dbReference type="CDD" id="cd00207">
    <property type="entry name" value="fer2"/>
    <property type="match status" value="1"/>
</dbReference>
<dbReference type="PROSITE" id="PS51085">
    <property type="entry name" value="2FE2S_FER_2"/>
    <property type="match status" value="1"/>
</dbReference>
<organism evidence="7 8">
    <name type="scientific">Arcobacter roscoffensis</name>
    <dbReference type="NCBI Taxonomy" id="2961520"/>
    <lineage>
        <taxon>Bacteria</taxon>
        <taxon>Pseudomonadati</taxon>
        <taxon>Campylobacterota</taxon>
        <taxon>Epsilonproteobacteria</taxon>
        <taxon>Campylobacterales</taxon>
        <taxon>Arcobacteraceae</taxon>
        <taxon>Arcobacter</taxon>
    </lineage>
</organism>
<evidence type="ECO:0000259" key="6">
    <source>
        <dbReference type="PROSITE" id="PS51384"/>
    </source>
</evidence>
<evidence type="ECO:0000256" key="1">
    <source>
        <dbReference type="ARBA" id="ARBA00022448"/>
    </source>
</evidence>
<dbReference type="Gene3D" id="2.40.30.10">
    <property type="entry name" value="Translation factors"/>
    <property type="match status" value="1"/>
</dbReference>
<dbReference type="InterPro" id="IPR001041">
    <property type="entry name" value="2Fe-2S_ferredoxin-type"/>
</dbReference>
<dbReference type="Proteomes" id="UP001060012">
    <property type="component" value="Chromosome"/>
</dbReference>
<feature type="domain" description="FAD-binding FR-type" evidence="6">
    <location>
        <begin position="102"/>
        <end position="201"/>
    </location>
</feature>
<dbReference type="Pfam" id="PF00111">
    <property type="entry name" value="Fer2"/>
    <property type="match status" value="1"/>
</dbReference>
<sequence>MSYQVEIEPTGDVVEVQDGQTILDAALRQGVYIPHACSHGLCGTCKVEILEGEVDYGAASPFALMDMEKDEGKCLACTATPMEDCAIEADIDEDPDAKSIPVKDFMGTVVEVKDLTPRIKGIFIELDEEIEFQAGQYVQYHVPGFEEPRAFSLCNSSNDKKIVELNISLVPDGEATPWIHKNVKVGARRKVSGPYGRFFVRESAQKPMIFFAGGSGLSSPKSMILEQLENGSKQEITLFHGARNEEELYYADLFRDLEQKHENFTYVPVLSDEDTPSWEGKKGFVNDAAKEVFENDFSGKKAYLCGPPPMIDACITTLMRGRLYEKDIYTEKFFSKADLNAENQRSPLFKSI</sequence>
<gene>
    <name evidence="7" type="ORF">NJU99_01615</name>
</gene>
<dbReference type="Gene3D" id="3.40.50.80">
    <property type="entry name" value="Nucleotide-binding domain of ferredoxin-NADP reductase (FNR) module"/>
    <property type="match status" value="1"/>
</dbReference>
<dbReference type="InterPro" id="IPR039261">
    <property type="entry name" value="FNR_nucleotide-bd"/>
</dbReference>
<dbReference type="PANTHER" id="PTHR43644">
    <property type="entry name" value="NA(+)-TRANSLOCATING NADH-QUINONE REDUCTASE SUBUNIT"/>
    <property type="match status" value="1"/>
</dbReference>
<evidence type="ECO:0000259" key="5">
    <source>
        <dbReference type="PROSITE" id="PS51085"/>
    </source>
</evidence>
<evidence type="ECO:0000313" key="7">
    <source>
        <dbReference type="EMBL" id="UTJ06810.1"/>
    </source>
</evidence>
<dbReference type="EMBL" id="CP100595">
    <property type="protein sequence ID" value="UTJ06810.1"/>
    <property type="molecule type" value="Genomic_DNA"/>
</dbReference>
<evidence type="ECO:0000256" key="4">
    <source>
        <dbReference type="ARBA" id="ARBA00023004"/>
    </source>
</evidence>
<feature type="domain" description="2Fe-2S ferredoxin-type" evidence="5">
    <location>
        <begin position="3"/>
        <end position="93"/>
    </location>
</feature>
<name>A0ABY5E4Z9_9BACT</name>
<accession>A0ABY5E4Z9</accession>
<dbReference type="InterPro" id="IPR012675">
    <property type="entry name" value="Beta-grasp_dom_sf"/>
</dbReference>
<dbReference type="InterPro" id="IPR036010">
    <property type="entry name" value="2Fe-2S_ferredoxin-like_sf"/>
</dbReference>
<dbReference type="InterPro" id="IPR017938">
    <property type="entry name" value="Riboflavin_synthase-like_b-brl"/>
</dbReference>
<keyword evidence="2" id="KW-0285">Flavoprotein</keyword>
<dbReference type="RefSeq" id="WP_254576989.1">
    <property type="nucleotide sequence ID" value="NZ_CP100595.1"/>
</dbReference>
<evidence type="ECO:0000313" key="8">
    <source>
        <dbReference type="Proteomes" id="UP001060012"/>
    </source>
</evidence>
<dbReference type="Pfam" id="PF00970">
    <property type="entry name" value="FAD_binding_6"/>
    <property type="match status" value="1"/>
</dbReference>
<evidence type="ECO:0000256" key="2">
    <source>
        <dbReference type="ARBA" id="ARBA00022630"/>
    </source>
</evidence>
<dbReference type="InterPro" id="IPR001433">
    <property type="entry name" value="OxRdtase_FAD/NAD-bd"/>
</dbReference>
<dbReference type="InterPro" id="IPR017927">
    <property type="entry name" value="FAD-bd_FR_type"/>
</dbReference>
<protein>
    <submittedName>
        <fullName evidence="7">2Fe-2S iron-sulfur cluster binding domain-containing protein</fullName>
    </submittedName>
</protein>
<dbReference type="Pfam" id="PF00175">
    <property type="entry name" value="NAD_binding_1"/>
    <property type="match status" value="1"/>
</dbReference>
<keyword evidence="1" id="KW-0813">Transport</keyword>
<dbReference type="SUPFAM" id="SSF63380">
    <property type="entry name" value="Riboflavin synthase domain-like"/>
    <property type="match status" value="1"/>
</dbReference>